<reference evidence="2" key="1">
    <citation type="journal article" date="2022" name="Mol. Ecol. Resour.">
        <title>The genomes of chicory, endive, great burdock and yacon provide insights into Asteraceae palaeo-polyploidization history and plant inulin production.</title>
        <authorList>
            <person name="Fan W."/>
            <person name="Wang S."/>
            <person name="Wang H."/>
            <person name="Wang A."/>
            <person name="Jiang F."/>
            <person name="Liu H."/>
            <person name="Zhao H."/>
            <person name="Xu D."/>
            <person name="Zhang Y."/>
        </authorList>
    </citation>
    <scope>NUCLEOTIDE SEQUENCE [LARGE SCALE GENOMIC DNA]</scope>
    <source>
        <strain evidence="2">cv. Yunnan</strain>
    </source>
</reference>
<sequence>MFSSFAPKSFPLSQHQNGNPYSPLATNDDQTCEFDFEDILDNNQLLTDQSSYQELIPTHFGTKEQNLVMQETTTSVSFMHPPNNFHMQVDDREQERVHAKFKFALRMKTKLEVIDDGYKWRKYGKKKVKSSPYPRNYFKCSTVGCNVKKRIERDIKDSSYVITTYDGVHNHI</sequence>
<evidence type="ECO:0000313" key="1">
    <source>
        <dbReference type="EMBL" id="KAI3807601.1"/>
    </source>
</evidence>
<evidence type="ECO:0000313" key="2">
    <source>
        <dbReference type="Proteomes" id="UP001056120"/>
    </source>
</evidence>
<protein>
    <submittedName>
        <fullName evidence="1">Uncharacterized protein</fullName>
    </submittedName>
</protein>
<name>A0ACB9IJD3_9ASTR</name>
<gene>
    <name evidence="1" type="ORF">L1987_23531</name>
</gene>
<reference evidence="1 2" key="2">
    <citation type="journal article" date="2022" name="Mol. Ecol. Resour.">
        <title>The genomes of chicory, endive, great burdock and yacon provide insights into Asteraceae paleo-polyploidization history and plant inulin production.</title>
        <authorList>
            <person name="Fan W."/>
            <person name="Wang S."/>
            <person name="Wang H."/>
            <person name="Wang A."/>
            <person name="Jiang F."/>
            <person name="Liu H."/>
            <person name="Zhao H."/>
            <person name="Xu D."/>
            <person name="Zhang Y."/>
        </authorList>
    </citation>
    <scope>NUCLEOTIDE SEQUENCE [LARGE SCALE GENOMIC DNA]</scope>
    <source>
        <strain evidence="2">cv. Yunnan</strain>
        <tissue evidence="1">Leaves</tissue>
    </source>
</reference>
<accession>A0ACB9IJD3</accession>
<comment type="caution">
    <text evidence="1">The sequence shown here is derived from an EMBL/GenBank/DDBJ whole genome shotgun (WGS) entry which is preliminary data.</text>
</comment>
<organism evidence="1 2">
    <name type="scientific">Smallanthus sonchifolius</name>
    <dbReference type="NCBI Taxonomy" id="185202"/>
    <lineage>
        <taxon>Eukaryota</taxon>
        <taxon>Viridiplantae</taxon>
        <taxon>Streptophyta</taxon>
        <taxon>Embryophyta</taxon>
        <taxon>Tracheophyta</taxon>
        <taxon>Spermatophyta</taxon>
        <taxon>Magnoliopsida</taxon>
        <taxon>eudicotyledons</taxon>
        <taxon>Gunneridae</taxon>
        <taxon>Pentapetalae</taxon>
        <taxon>asterids</taxon>
        <taxon>campanulids</taxon>
        <taxon>Asterales</taxon>
        <taxon>Asteraceae</taxon>
        <taxon>Asteroideae</taxon>
        <taxon>Heliantheae alliance</taxon>
        <taxon>Millerieae</taxon>
        <taxon>Smallanthus</taxon>
    </lineage>
</organism>
<keyword evidence="2" id="KW-1185">Reference proteome</keyword>
<proteinExistence type="predicted"/>
<dbReference type="Proteomes" id="UP001056120">
    <property type="component" value="Linkage Group LG08"/>
</dbReference>
<dbReference type="EMBL" id="CM042025">
    <property type="protein sequence ID" value="KAI3807601.1"/>
    <property type="molecule type" value="Genomic_DNA"/>
</dbReference>